<evidence type="ECO:0000313" key="9">
    <source>
        <dbReference type="EMBL" id="OAJ37431.1"/>
    </source>
</evidence>
<keyword evidence="3" id="KW-0175">Coiled coil</keyword>
<dbReference type="InterPro" id="IPR051885">
    <property type="entry name" value="CC_CF"/>
</dbReference>
<proteinExistence type="inferred from homology"/>
<evidence type="ECO:0000313" key="10">
    <source>
        <dbReference type="Proteomes" id="UP000077115"/>
    </source>
</evidence>
<gene>
    <name evidence="9" type="ORF">BDEG_21449</name>
</gene>
<protein>
    <recommendedName>
        <fullName evidence="6">Cilia- and flagella-associated protein 263</fullName>
    </recommendedName>
</protein>
<feature type="region of interest" description="Disordered" evidence="7">
    <location>
        <begin position="111"/>
        <end position="169"/>
    </location>
</feature>
<dbReference type="GO" id="GO:0060271">
    <property type="term" value="P:cilium assembly"/>
    <property type="evidence" value="ECO:0007669"/>
    <property type="project" value="TreeGrafter"/>
</dbReference>
<dbReference type="InterPro" id="IPR025254">
    <property type="entry name" value="CCDC113/CCDC96_CC"/>
</dbReference>
<keyword evidence="2" id="KW-0970">Cilium biogenesis/degradation</keyword>
<dbReference type="AlphaFoldDB" id="A0A177WDG5"/>
<keyword evidence="4" id="KW-0966">Cell projection</keyword>
<dbReference type="GO" id="GO:0005930">
    <property type="term" value="C:axoneme"/>
    <property type="evidence" value="ECO:0007669"/>
    <property type="project" value="TreeGrafter"/>
</dbReference>
<evidence type="ECO:0000259" key="8">
    <source>
        <dbReference type="Pfam" id="PF13870"/>
    </source>
</evidence>
<comment type="subcellular location">
    <subcellularLocation>
        <location evidence="1">Cell projection</location>
        <location evidence="1">Cilium</location>
    </subcellularLocation>
</comment>
<dbReference type="PANTHER" id="PTHR15654">
    <property type="entry name" value="COILED-COIL DOMAIN-CONTAINING PROTEIN 113-RELATED"/>
    <property type="match status" value="1"/>
</dbReference>
<reference evidence="9 10" key="2">
    <citation type="submission" date="2016-05" db="EMBL/GenBank/DDBJ databases">
        <title>Lineage-specific infection strategies underlie the spectrum of fungal disease in amphibians.</title>
        <authorList>
            <person name="Cuomo C.A."/>
            <person name="Farrer R.A."/>
            <person name="James T."/>
            <person name="Longcore J."/>
            <person name="Birren B."/>
        </authorList>
    </citation>
    <scope>NUCLEOTIDE SEQUENCE [LARGE SCALE GENOMIC DNA]</scope>
    <source>
        <strain evidence="9 10">JEL423</strain>
    </source>
</reference>
<dbReference type="Proteomes" id="UP000077115">
    <property type="component" value="Unassembled WGS sequence"/>
</dbReference>
<dbReference type="OrthoDB" id="10259713at2759"/>
<dbReference type="eggNOG" id="ENOG502QU7J">
    <property type="taxonomic scope" value="Eukaryota"/>
</dbReference>
<dbReference type="GO" id="GO:0036064">
    <property type="term" value="C:ciliary basal body"/>
    <property type="evidence" value="ECO:0007669"/>
    <property type="project" value="TreeGrafter"/>
</dbReference>
<evidence type="ECO:0000256" key="1">
    <source>
        <dbReference type="ARBA" id="ARBA00004138"/>
    </source>
</evidence>
<evidence type="ECO:0000256" key="4">
    <source>
        <dbReference type="ARBA" id="ARBA00023273"/>
    </source>
</evidence>
<evidence type="ECO:0000256" key="3">
    <source>
        <dbReference type="ARBA" id="ARBA00023054"/>
    </source>
</evidence>
<evidence type="ECO:0000256" key="6">
    <source>
        <dbReference type="ARBA" id="ARBA00044798"/>
    </source>
</evidence>
<dbReference type="PANTHER" id="PTHR15654:SF2">
    <property type="entry name" value="COILED-COIL DOMAIN-CONTAINING PROTEIN 113"/>
    <property type="match status" value="1"/>
</dbReference>
<dbReference type="VEuPathDB" id="FungiDB:BDEG_21449"/>
<dbReference type="Pfam" id="PF13870">
    <property type="entry name" value="CCDC113_CCDC96_CC"/>
    <property type="match status" value="1"/>
</dbReference>
<reference evidence="9 10" key="1">
    <citation type="submission" date="2006-10" db="EMBL/GenBank/DDBJ databases">
        <title>The Genome Sequence of Batrachochytrium dendrobatidis JEL423.</title>
        <authorList>
            <consortium name="The Broad Institute Genome Sequencing Platform"/>
            <person name="Birren B."/>
            <person name="Lander E."/>
            <person name="Galagan J."/>
            <person name="Cuomo C."/>
            <person name="Devon K."/>
            <person name="Jaffe D."/>
            <person name="Butler J."/>
            <person name="Alvarez P."/>
            <person name="Gnerre S."/>
            <person name="Grabherr M."/>
            <person name="Kleber M."/>
            <person name="Mauceli E."/>
            <person name="Brockman W."/>
            <person name="Young S."/>
            <person name="LaButti K."/>
            <person name="Sykes S."/>
            <person name="DeCaprio D."/>
            <person name="Crawford M."/>
            <person name="Koehrsen M."/>
            <person name="Engels R."/>
            <person name="Montgomery P."/>
            <person name="Pearson M."/>
            <person name="Howarth C."/>
            <person name="Larson L."/>
            <person name="White J."/>
            <person name="O'Leary S."/>
            <person name="Kodira C."/>
            <person name="Zeng Q."/>
            <person name="Yandava C."/>
            <person name="Alvarado L."/>
            <person name="Longcore J."/>
            <person name="James T."/>
        </authorList>
    </citation>
    <scope>NUCLEOTIDE SEQUENCE [LARGE SCALE GENOMIC DNA]</scope>
    <source>
        <strain evidence="9 10">JEL423</strain>
    </source>
</reference>
<organism evidence="9 10">
    <name type="scientific">Batrachochytrium dendrobatidis (strain JEL423)</name>
    <dbReference type="NCBI Taxonomy" id="403673"/>
    <lineage>
        <taxon>Eukaryota</taxon>
        <taxon>Fungi</taxon>
        <taxon>Fungi incertae sedis</taxon>
        <taxon>Chytridiomycota</taxon>
        <taxon>Chytridiomycota incertae sedis</taxon>
        <taxon>Chytridiomycetes</taxon>
        <taxon>Rhizophydiales</taxon>
        <taxon>Rhizophydiales incertae sedis</taxon>
        <taxon>Batrachochytrium</taxon>
    </lineage>
</organism>
<sequence length="466" mass="54432">MDTLQKSALGLESTPSISLEVQLSPSTDSQQTIFSHPQPLPLSHSLINAPLIQQNKQEKQPQTSSVTEEIDFEAYTDIELQRLQTELERKMHFYEAENIMFESYLCRVTPQGKEDDKGDANGSVRTGGAGTNIDNSDSQDRGKDTRREKKKKNEKAKEADRPLLLTSEQKSEIATRELEELRDEIQHQQEEWGKVMDNYKAEIEEVEIRVSEIKKAMYEFRRDIVQQAVNQRTGKVMAERVIRYFEDKIRGKDATIEKVRLKNVTLKVQKNKLHLQLKQKEEMGEVLHAIDFDQLQIENKQYLQKIDERNSELLKLKMTAGKTVQILNYYRKKLQMLSSESTRLRSEIEQRQDLLGKLNSEAQVVDNDRRKSERLNGWILKQLDDYKVPDVMDYVLVKASQHDLNKKLKGWERKVEIAAMQVQRMRKIWQQMSIEAEGNRQARKFESSRKHQSLQPLELPKIGMYN</sequence>
<feature type="domain" description="CCDC113/CCDC96 coiled-coil" evidence="8">
    <location>
        <begin position="251"/>
        <end position="423"/>
    </location>
</feature>
<accession>A0A177WDG5</accession>
<comment type="similarity">
    <text evidence="5">Belongs to the CFAP263 family.</text>
</comment>
<evidence type="ECO:0000256" key="2">
    <source>
        <dbReference type="ARBA" id="ARBA00022794"/>
    </source>
</evidence>
<dbReference type="STRING" id="403673.A0A177WDG5"/>
<name>A0A177WDG5_BATDL</name>
<feature type="compositionally biased region" description="Basic and acidic residues" evidence="7">
    <location>
        <begin position="138"/>
        <end position="147"/>
    </location>
</feature>
<evidence type="ECO:0000256" key="7">
    <source>
        <dbReference type="SAM" id="MobiDB-lite"/>
    </source>
</evidence>
<dbReference type="EMBL" id="DS022300">
    <property type="protein sequence ID" value="OAJ37431.1"/>
    <property type="molecule type" value="Genomic_DNA"/>
</dbReference>
<evidence type="ECO:0000256" key="5">
    <source>
        <dbReference type="ARBA" id="ARBA00044506"/>
    </source>
</evidence>